<reference evidence="1 2" key="1">
    <citation type="submission" date="2018-01" db="EMBL/GenBank/DDBJ databases">
        <authorList>
            <person name="Clerissi C."/>
        </authorList>
    </citation>
    <scope>NUCLEOTIDE SEQUENCE [LARGE SCALE GENOMIC DNA]</scope>
    <source>
        <strain evidence="1">Cupriavidus taiwanensis SWF 66322</strain>
        <plasmid evidence="2">cbm2636_mp</plasmid>
    </source>
</reference>
<geneLocation type="plasmid" evidence="2">
    <name>cbm2636_mp</name>
</geneLocation>
<gene>
    <name evidence="1" type="ORF">CBM2636_MP10129</name>
</gene>
<evidence type="ECO:0000313" key="1">
    <source>
        <dbReference type="EMBL" id="SPD66500.1"/>
    </source>
</evidence>
<protein>
    <submittedName>
        <fullName evidence="1">Uncharacterized protein</fullName>
    </submittedName>
</protein>
<organism evidence="1 2">
    <name type="scientific">Cupriavidus taiwanensis</name>
    <dbReference type="NCBI Taxonomy" id="164546"/>
    <lineage>
        <taxon>Bacteria</taxon>
        <taxon>Pseudomonadati</taxon>
        <taxon>Pseudomonadota</taxon>
        <taxon>Betaproteobacteria</taxon>
        <taxon>Burkholderiales</taxon>
        <taxon>Burkholderiaceae</taxon>
        <taxon>Cupriavidus</taxon>
    </lineage>
</organism>
<dbReference type="EMBL" id="LT984814">
    <property type="protein sequence ID" value="SPD66500.1"/>
    <property type="molecule type" value="Genomic_DNA"/>
</dbReference>
<dbReference type="AlphaFoldDB" id="A0A9Q7XTA4"/>
<sequence>MFVSRCHEQNYSERRDAFCRHSLSLLFKKIEKRIAALSRRRTGIALRLEMRIVIICGRFLPASLYARRFLCRLSSLSSQPRRSR</sequence>
<evidence type="ECO:0000313" key="2">
    <source>
        <dbReference type="Proteomes" id="UP000254259"/>
    </source>
</evidence>
<dbReference type="Proteomes" id="UP000254259">
    <property type="component" value="Plasmid CBM2636_mp"/>
</dbReference>
<proteinExistence type="predicted"/>
<name>A0A9Q7XTA4_9BURK</name>
<keyword evidence="1" id="KW-0614">Plasmid</keyword>
<accession>A0A9Q7XTA4</accession>